<evidence type="ECO:0000256" key="2">
    <source>
        <dbReference type="ARBA" id="ARBA00022692"/>
    </source>
</evidence>
<accession>A0A174CKY2</accession>
<evidence type="ECO:0000313" key="8">
    <source>
        <dbReference type="Proteomes" id="UP000095517"/>
    </source>
</evidence>
<evidence type="ECO:0000256" key="5">
    <source>
        <dbReference type="SAM" id="Phobius"/>
    </source>
</evidence>
<evidence type="ECO:0000256" key="1">
    <source>
        <dbReference type="ARBA" id="ARBA00004141"/>
    </source>
</evidence>
<gene>
    <name evidence="7" type="ORF">ERS852397_01454</name>
</gene>
<organism evidence="7 8">
    <name type="scientific">Bacteroides finegoldii</name>
    <dbReference type="NCBI Taxonomy" id="338188"/>
    <lineage>
        <taxon>Bacteria</taxon>
        <taxon>Pseudomonadati</taxon>
        <taxon>Bacteroidota</taxon>
        <taxon>Bacteroidia</taxon>
        <taxon>Bacteroidales</taxon>
        <taxon>Bacteroidaceae</taxon>
        <taxon>Bacteroides</taxon>
    </lineage>
</organism>
<evidence type="ECO:0000256" key="3">
    <source>
        <dbReference type="ARBA" id="ARBA00022989"/>
    </source>
</evidence>
<reference evidence="7 8" key="1">
    <citation type="submission" date="2015-09" db="EMBL/GenBank/DDBJ databases">
        <authorList>
            <consortium name="Pathogen Informatics"/>
        </authorList>
    </citation>
    <scope>NUCLEOTIDE SEQUENCE [LARGE SCALE GENOMIC DNA]</scope>
    <source>
        <strain evidence="7 8">2789STDY5608840</strain>
    </source>
</reference>
<feature type="transmembrane region" description="Helical" evidence="5">
    <location>
        <begin position="31"/>
        <end position="54"/>
    </location>
</feature>
<dbReference type="Proteomes" id="UP000095517">
    <property type="component" value="Unassembled WGS sequence"/>
</dbReference>
<keyword evidence="3 5" id="KW-1133">Transmembrane helix</keyword>
<dbReference type="GO" id="GO:0016020">
    <property type="term" value="C:membrane"/>
    <property type="evidence" value="ECO:0007669"/>
    <property type="project" value="UniProtKB-SubCell"/>
</dbReference>
<keyword evidence="4 5" id="KW-0472">Membrane</keyword>
<dbReference type="EMBL" id="CYZH01000006">
    <property type="protein sequence ID" value="CUO14171.1"/>
    <property type="molecule type" value="Genomic_DNA"/>
</dbReference>
<dbReference type="STRING" id="338188.ERS852397_01454"/>
<comment type="subcellular location">
    <subcellularLocation>
        <location evidence="1">Membrane</location>
        <topology evidence="1">Multi-pass membrane protein</topology>
    </subcellularLocation>
</comment>
<dbReference type="InterPro" id="IPR007829">
    <property type="entry name" value="TM2"/>
</dbReference>
<protein>
    <submittedName>
        <fullName evidence="7">Tfp pilus assembly protein, major pilin PilA</fullName>
    </submittedName>
</protein>
<evidence type="ECO:0000313" key="7">
    <source>
        <dbReference type="EMBL" id="CUO14171.1"/>
    </source>
</evidence>
<dbReference type="AlphaFoldDB" id="A0A174CKY2"/>
<keyword evidence="2 5" id="KW-0812">Transmembrane</keyword>
<dbReference type="RefSeq" id="WP_082436458.1">
    <property type="nucleotide sequence ID" value="NZ_CABIXA010000006.1"/>
</dbReference>
<evidence type="ECO:0000256" key="4">
    <source>
        <dbReference type="ARBA" id="ARBA00023136"/>
    </source>
</evidence>
<sequence length="128" mass="14074">MKSKNVAAALAFFLGGLGAHKFYLGKTGIGIVYLLFCWTYIPSILAFIEFVVFLTMSKEDFDKKYNKSCISANIPNTPFVPEQPTHILSQDISKLDTDACDGSIKCIGCGAINEPDAKFCYNCGEKIK</sequence>
<feature type="domain" description="TM2" evidence="6">
    <location>
        <begin position="2"/>
        <end position="51"/>
    </location>
</feature>
<dbReference type="Pfam" id="PF05154">
    <property type="entry name" value="TM2"/>
    <property type="match status" value="1"/>
</dbReference>
<evidence type="ECO:0000259" key="6">
    <source>
        <dbReference type="Pfam" id="PF05154"/>
    </source>
</evidence>
<proteinExistence type="predicted"/>
<name>A0A174CKY2_9BACE</name>